<evidence type="ECO:0000313" key="3">
    <source>
        <dbReference type="EMBL" id="GGE18603.1"/>
    </source>
</evidence>
<feature type="transmembrane region" description="Helical" evidence="1">
    <location>
        <begin position="41"/>
        <end position="63"/>
    </location>
</feature>
<dbReference type="EMBL" id="BMIQ01000008">
    <property type="protein sequence ID" value="GGE18603.1"/>
    <property type="molecule type" value="Genomic_DNA"/>
</dbReference>
<protein>
    <recommendedName>
        <fullName evidence="2">DUF6867 domain-containing protein</fullName>
    </recommendedName>
</protein>
<dbReference type="Proteomes" id="UP000644699">
    <property type="component" value="Unassembled WGS sequence"/>
</dbReference>
<sequence length="122" mass="13739">MQGILYESNSVLAFLFVTVLLGGGAAYATGQSCARTWRPPLVLFFYLLLLGVATRFVHFSVLGDTLLSVQYYLVDTIVLMVIGFAAFRHTRAQQMVTQYYWLNERAGPFSWRALPQPATNPR</sequence>
<keyword evidence="1" id="KW-1133">Transmembrane helix</keyword>
<evidence type="ECO:0000313" key="4">
    <source>
        <dbReference type="Proteomes" id="UP000644699"/>
    </source>
</evidence>
<feature type="transmembrane region" description="Helical" evidence="1">
    <location>
        <begin position="12"/>
        <end position="29"/>
    </location>
</feature>
<comment type="caution">
    <text evidence="3">The sequence shown here is derived from an EMBL/GenBank/DDBJ whole genome shotgun (WGS) entry which is preliminary data.</text>
</comment>
<organism evidence="3 4">
    <name type="scientific">Aureimonas endophytica</name>
    <dbReference type="NCBI Taxonomy" id="2027858"/>
    <lineage>
        <taxon>Bacteria</taxon>
        <taxon>Pseudomonadati</taxon>
        <taxon>Pseudomonadota</taxon>
        <taxon>Alphaproteobacteria</taxon>
        <taxon>Hyphomicrobiales</taxon>
        <taxon>Aurantimonadaceae</taxon>
        <taxon>Aureimonas</taxon>
    </lineage>
</organism>
<feature type="transmembrane region" description="Helical" evidence="1">
    <location>
        <begin position="69"/>
        <end position="87"/>
    </location>
</feature>
<keyword evidence="1" id="KW-0472">Membrane</keyword>
<accession>A0A916ZXZ7</accession>
<evidence type="ECO:0000256" key="1">
    <source>
        <dbReference type="SAM" id="Phobius"/>
    </source>
</evidence>
<feature type="domain" description="DUF6867" evidence="2">
    <location>
        <begin position="10"/>
        <end position="113"/>
    </location>
</feature>
<dbReference type="InterPro" id="IPR049201">
    <property type="entry name" value="DUF6867"/>
</dbReference>
<keyword evidence="1" id="KW-0812">Transmembrane</keyword>
<dbReference type="AlphaFoldDB" id="A0A916ZXZ7"/>
<evidence type="ECO:0000259" key="2">
    <source>
        <dbReference type="Pfam" id="PF21741"/>
    </source>
</evidence>
<keyword evidence="4" id="KW-1185">Reference proteome</keyword>
<proteinExistence type="predicted"/>
<dbReference type="RefSeq" id="WP_188912027.1">
    <property type="nucleotide sequence ID" value="NZ_BMIQ01000008.1"/>
</dbReference>
<reference evidence="3" key="1">
    <citation type="journal article" date="2014" name="Int. J. Syst. Evol. Microbiol.">
        <title>Complete genome sequence of Corynebacterium casei LMG S-19264T (=DSM 44701T), isolated from a smear-ripened cheese.</title>
        <authorList>
            <consortium name="US DOE Joint Genome Institute (JGI-PGF)"/>
            <person name="Walter F."/>
            <person name="Albersmeier A."/>
            <person name="Kalinowski J."/>
            <person name="Ruckert C."/>
        </authorList>
    </citation>
    <scope>NUCLEOTIDE SEQUENCE</scope>
    <source>
        <strain evidence="3">CGMCC 1.15367</strain>
    </source>
</reference>
<reference evidence="3" key="2">
    <citation type="submission" date="2020-09" db="EMBL/GenBank/DDBJ databases">
        <authorList>
            <person name="Sun Q."/>
            <person name="Zhou Y."/>
        </authorList>
    </citation>
    <scope>NUCLEOTIDE SEQUENCE</scope>
    <source>
        <strain evidence="3">CGMCC 1.15367</strain>
    </source>
</reference>
<dbReference type="Pfam" id="PF21741">
    <property type="entry name" value="DUF6867"/>
    <property type="match status" value="1"/>
</dbReference>
<gene>
    <name evidence="3" type="ORF">GCM10011390_42210</name>
</gene>
<name>A0A916ZXZ7_9HYPH</name>